<evidence type="ECO:0000313" key="4">
    <source>
        <dbReference type="Proteomes" id="UP000794436"/>
    </source>
</evidence>
<organism evidence="3 4">
    <name type="scientific">Pythium oligandrum</name>
    <name type="common">Mycoparasitic fungus</name>
    <dbReference type="NCBI Taxonomy" id="41045"/>
    <lineage>
        <taxon>Eukaryota</taxon>
        <taxon>Sar</taxon>
        <taxon>Stramenopiles</taxon>
        <taxon>Oomycota</taxon>
        <taxon>Peronosporomycetes</taxon>
        <taxon>Pythiales</taxon>
        <taxon>Pythiaceae</taxon>
        <taxon>Pythium</taxon>
    </lineage>
</organism>
<dbReference type="AlphaFoldDB" id="A0A8K1FM25"/>
<name>A0A8K1FM25_PYTOL</name>
<sequence length="945" mass="105179">MRGRAFTQIEDPSIVPSLPIYAVSAPLSPPRASGKTVEIRRLVSPTRPGGATRQAVVSPSGSMAASAGRTVTSSATPSPKRDAITSPPTATRPPPAPAATRPRTDSEVRKMQRVSQWKEEAARLSMRVKELEKENQSLRRTVTIPPTSLADGELEGLLAALSEAETPSRAQSNGIPKSKSFANGFGQAGLTVAEAAAASHRSRSKRMGKEPLQKYKSGYWNEQNKMKTSFSLNNLAEMEQTALSFEKPRPTFQLQRSNSTTSRSVPKPNLDGAALIRTASRMSDSFNRSSLDQTGEEMAAQHKQQLAIAHSFHGTDVTQASPPMRSYQDTDIDEMSDEEWEVEEEEISVTSPRSYFEASLRGIGGSFRLPDRSKSLAVTKRPSTSDVRIWVGTWNMGAADPFVDRGGIMDEQRSGTMLQNFVPHGYHVYVLGVQEGVSENVYHAVAAYLNRNEGGTRYFRMELKNSDFMVLNKSHPTEATIDAVRGRGDGAFVGTKFTGLAVFYASSVQDKVQLLRAGVHKFNLTSGSKGGVAVALMINQTSMVFVNCHLDARNDGYRREQIRTLNANLGKVMGHQSFDLTEQFHHVVWMGDMNYRIVHLDPDIVLHMLEEGRNAELHDKFDGLLNDRRNGGIFDGFTEPNKFPDFYPTYKKFPKRGNVNHSLPSWTRLVYRVLYKEPFYKGGKVKKRVPGWCDRILIHSLLVSDSKLMPEKVQSPFDESGGWIDNYRSVNDGDGMDVSDHSPVYGTFVLSFPQHSESMSSMSPRLVRRNSRSMSTASVRSTPTPPRSSNVGGSYFDQPHVVRRIAAHVPNRSVSTVLRVFNMQLYWNDKLVVPKRTRVVAPLIGEDLKQCDVIGERCQGLNGLNLSLNAVVQHSRPLEHLHMLVWVKNDSITGHCTLSLKRVARQEEGGEVKFRVPLYNNSMRLYYDGHPLVLVFSVRSKTFAK</sequence>
<evidence type="ECO:0000259" key="2">
    <source>
        <dbReference type="SMART" id="SM00128"/>
    </source>
</evidence>
<comment type="caution">
    <text evidence="3">The sequence shown here is derived from an EMBL/GenBank/DDBJ whole genome shotgun (WGS) entry which is preliminary data.</text>
</comment>
<gene>
    <name evidence="3" type="ORF">Poli38472_003614</name>
</gene>
<dbReference type="PANTHER" id="PTHR11200:SF297">
    <property type="entry name" value="INOSITOL POLYPHOSPHATE-RELATED PHOSPHATASE DOMAIN-CONTAINING PROTEIN"/>
    <property type="match status" value="1"/>
</dbReference>
<dbReference type="Pfam" id="PF22669">
    <property type="entry name" value="Exo_endo_phos2"/>
    <property type="match status" value="1"/>
</dbReference>
<feature type="compositionally biased region" description="Basic and acidic residues" evidence="1">
    <location>
        <begin position="102"/>
        <end position="118"/>
    </location>
</feature>
<reference evidence="3" key="1">
    <citation type="submission" date="2019-03" db="EMBL/GenBank/DDBJ databases">
        <title>Long read genome sequence of the mycoparasitic Pythium oligandrum ATCC 38472 isolated from sugarbeet rhizosphere.</title>
        <authorList>
            <person name="Gaulin E."/>
        </authorList>
    </citation>
    <scope>NUCLEOTIDE SEQUENCE</scope>
    <source>
        <strain evidence="3">ATCC 38472_TT</strain>
    </source>
</reference>
<feature type="compositionally biased region" description="Polar residues" evidence="1">
    <location>
        <begin position="55"/>
        <end position="77"/>
    </location>
</feature>
<proteinExistence type="predicted"/>
<feature type="domain" description="Inositol polyphosphate-related phosphatase" evidence="2">
    <location>
        <begin position="385"/>
        <end position="756"/>
    </location>
</feature>
<dbReference type="GO" id="GO:0046856">
    <property type="term" value="P:phosphatidylinositol dephosphorylation"/>
    <property type="evidence" value="ECO:0007669"/>
    <property type="project" value="InterPro"/>
</dbReference>
<dbReference type="SUPFAM" id="SSF56219">
    <property type="entry name" value="DNase I-like"/>
    <property type="match status" value="1"/>
</dbReference>
<dbReference type="Gene3D" id="3.60.10.10">
    <property type="entry name" value="Endonuclease/exonuclease/phosphatase"/>
    <property type="match status" value="1"/>
</dbReference>
<dbReference type="PANTHER" id="PTHR11200">
    <property type="entry name" value="INOSITOL 5-PHOSPHATASE"/>
    <property type="match status" value="1"/>
</dbReference>
<keyword evidence="4" id="KW-1185">Reference proteome</keyword>
<protein>
    <recommendedName>
        <fullName evidence="2">Inositol polyphosphate-related phosphatase domain-containing protein</fullName>
    </recommendedName>
</protein>
<dbReference type="InterPro" id="IPR036691">
    <property type="entry name" value="Endo/exonu/phosph_ase_sf"/>
</dbReference>
<dbReference type="SMART" id="SM00128">
    <property type="entry name" value="IPPc"/>
    <property type="match status" value="1"/>
</dbReference>
<dbReference type="InterPro" id="IPR046985">
    <property type="entry name" value="IP5"/>
</dbReference>
<evidence type="ECO:0000313" key="3">
    <source>
        <dbReference type="EMBL" id="TMW65849.1"/>
    </source>
</evidence>
<evidence type="ECO:0000256" key="1">
    <source>
        <dbReference type="SAM" id="MobiDB-lite"/>
    </source>
</evidence>
<feature type="region of interest" description="Disordered" evidence="1">
    <location>
        <begin position="24"/>
        <end position="118"/>
    </location>
</feature>
<dbReference type="OrthoDB" id="7862313at2759"/>
<dbReference type="EMBL" id="SPLM01000036">
    <property type="protein sequence ID" value="TMW65849.1"/>
    <property type="molecule type" value="Genomic_DNA"/>
</dbReference>
<accession>A0A8K1FM25</accession>
<feature type="region of interest" description="Disordered" evidence="1">
    <location>
        <begin position="770"/>
        <end position="793"/>
    </location>
</feature>
<dbReference type="Proteomes" id="UP000794436">
    <property type="component" value="Unassembled WGS sequence"/>
</dbReference>
<dbReference type="GO" id="GO:0004439">
    <property type="term" value="F:phosphatidylinositol-4,5-bisphosphate 5-phosphatase activity"/>
    <property type="evidence" value="ECO:0007669"/>
    <property type="project" value="TreeGrafter"/>
</dbReference>
<dbReference type="InterPro" id="IPR000300">
    <property type="entry name" value="IPPc"/>
</dbReference>